<dbReference type="Proteomes" id="UP000230495">
    <property type="component" value="Unassembled WGS sequence"/>
</dbReference>
<feature type="region of interest" description="Disordered" evidence="1">
    <location>
        <begin position="1"/>
        <end position="84"/>
    </location>
</feature>
<dbReference type="AlphaFoldDB" id="A0A2J0PR30"/>
<dbReference type="InterPro" id="IPR024510">
    <property type="entry name" value="DUF2589"/>
</dbReference>
<reference evidence="2 3" key="1">
    <citation type="journal article" date="2017" name="J. Antimicrob. Chemother.">
        <title>Characterization of the population structure, drug resistance mechanisms and plasmids of the community-associated Enterobacter cloacae complex in China.</title>
        <authorList>
            <person name="Zhou K."/>
            <person name="Yu W."/>
            <person name="Cao X."/>
            <person name="Shen P."/>
            <person name="Lu H."/>
            <person name="Luo Q."/>
            <person name="Rossen J.W.A."/>
            <person name="Xiao Y."/>
        </authorList>
    </citation>
    <scope>NUCLEOTIDE SEQUENCE [LARGE SCALE GENOMIC DNA]</scope>
    <source>
        <strain evidence="2">ECC1097</strain>
    </source>
</reference>
<organism evidence="2">
    <name type="scientific">Enterobacter kobei</name>
    <dbReference type="NCBI Taxonomy" id="208224"/>
    <lineage>
        <taxon>Bacteria</taxon>
        <taxon>Pseudomonadati</taxon>
        <taxon>Pseudomonadota</taxon>
        <taxon>Gammaproteobacteria</taxon>
        <taxon>Enterobacterales</taxon>
        <taxon>Enterobacteriaceae</taxon>
        <taxon>Enterobacter</taxon>
        <taxon>Enterobacter cloacae complex</taxon>
    </lineage>
</organism>
<evidence type="ECO:0000256" key="1">
    <source>
        <dbReference type="SAM" id="MobiDB-lite"/>
    </source>
</evidence>
<name>A0A2J0PR30_9ENTR</name>
<evidence type="ECO:0008006" key="4">
    <source>
        <dbReference type="Google" id="ProtNLM"/>
    </source>
</evidence>
<evidence type="ECO:0000313" key="2">
    <source>
        <dbReference type="EMBL" id="PJD76442.1"/>
    </source>
</evidence>
<evidence type="ECO:0000313" key="3">
    <source>
        <dbReference type="Proteomes" id="UP000230495"/>
    </source>
</evidence>
<sequence length="239" mass="25839">MPDSRRFWFSRKSPDAVTPETSPETPADKPTTLSSEDPPDITPSHAPTGESGNTGGNGGGNNGGAGGGDNGTPPPPAGNKGNHAMGLDTLVQGLQHAAFSANQYMTHQYIAVLSQLFEQAPDGSYKPDYAELQLDDEHRLNVPLVTLAPPRNLSMERMKMRLTVRGDATESISTLTGQGERGHFLVTMAPQPHEGKTDTQNIDIEIDFVAQEPPEAVLRLLDEFIHRMTPVPVKEKNHE</sequence>
<dbReference type="EMBL" id="NEEU01000002">
    <property type="protein sequence ID" value="PJD76442.1"/>
    <property type="molecule type" value="Genomic_DNA"/>
</dbReference>
<dbReference type="OrthoDB" id="6566323at2"/>
<dbReference type="Pfam" id="PF11655">
    <property type="entry name" value="DUF2589"/>
    <property type="match status" value="1"/>
</dbReference>
<dbReference type="KEGG" id="eno:ECENHK_04025"/>
<gene>
    <name evidence="2" type="ORF">B9Q37_03500</name>
</gene>
<comment type="caution">
    <text evidence="2">The sequence shown here is derived from an EMBL/GenBank/DDBJ whole genome shotgun (WGS) entry which is preliminary data.</text>
</comment>
<protein>
    <recommendedName>
        <fullName evidence="4">DUF2589 domain-containing protein</fullName>
    </recommendedName>
</protein>
<dbReference type="RefSeq" id="WP_014882577.1">
    <property type="nucleotide sequence ID" value="NC_018405.1"/>
</dbReference>
<accession>A0A2J0PR30</accession>
<feature type="compositionally biased region" description="Gly residues" evidence="1">
    <location>
        <begin position="52"/>
        <end position="70"/>
    </location>
</feature>
<proteinExistence type="predicted"/>